<reference evidence="2 3" key="1">
    <citation type="submission" date="2016-11" db="EMBL/GenBank/DDBJ databases">
        <authorList>
            <person name="Jaros S."/>
            <person name="Januszkiewicz K."/>
            <person name="Wedrychowicz H."/>
        </authorList>
    </citation>
    <scope>NUCLEOTIDE SEQUENCE [LARGE SCALE GENOMIC DNA]</scope>
    <source>
        <strain evidence="2 3">DSM 25660</strain>
    </source>
</reference>
<evidence type="ECO:0000256" key="1">
    <source>
        <dbReference type="SAM" id="SignalP"/>
    </source>
</evidence>
<keyword evidence="3" id="KW-1185">Reference proteome</keyword>
<proteinExistence type="predicted"/>
<name>A0A1M5C188_9FLAO</name>
<protein>
    <recommendedName>
        <fullName evidence="4">Lipoprotein</fullName>
    </recommendedName>
</protein>
<dbReference type="EMBL" id="FQVQ01000010">
    <property type="protein sequence ID" value="SHF48212.1"/>
    <property type="molecule type" value="Genomic_DNA"/>
</dbReference>
<organism evidence="2 3">
    <name type="scientific">Flavobacterium fontis</name>
    <dbReference type="NCBI Taxonomy" id="1124188"/>
    <lineage>
        <taxon>Bacteria</taxon>
        <taxon>Pseudomonadati</taxon>
        <taxon>Bacteroidota</taxon>
        <taxon>Flavobacteriia</taxon>
        <taxon>Flavobacteriales</taxon>
        <taxon>Flavobacteriaceae</taxon>
        <taxon>Flavobacterium</taxon>
    </lineage>
</organism>
<dbReference type="Pfam" id="PF19643">
    <property type="entry name" value="DUF6146"/>
    <property type="match status" value="1"/>
</dbReference>
<dbReference type="OrthoDB" id="1119488at2"/>
<dbReference type="RefSeq" id="WP_073363566.1">
    <property type="nucleotide sequence ID" value="NZ_FQVQ01000010.1"/>
</dbReference>
<keyword evidence="1" id="KW-0732">Signal</keyword>
<feature type="signal peptide" evidence="1">
    <location>
        <begin position="1"/>
        <end position="20"/>
    </location>
</feature>
<dbReference type="InterPro" id="IPR046144">
    <property type="entry name" value="DUF6146"/>
</dbReference>
<sequence length="144" mass="17115">MKIGGVFIVFLFMLWSCATTAPKSDATAVVQKTSSGDTLRIANDSLEYEVIIIEPGFYGWLDSFARPRGYYSETFLESRNRLWVQEWNSRVNQASRYNALQYDMRIDYDPNIRYGYEVNYLIYNFFIYFQLQHNQRFGFFDVRP</sequence>
<accession>A0A1M5C188</accession>
<evidence type="ECO:0000313" key="3">
    <source>
        <dbReference type="Proteomes" id="UP000184147"/>
    </source>
</evidence>
<dbReference type="STRING" id="1124188.SAMN05444377_11043"/>
<evidence type="ECO:0000313" key="2">
    <source>
        <dbReference type="EMBL" id="SHF48212.1"/>
    </source>
</evidence>
<dbReference type="AlphaFoldDB" id="A0A1M5C188"/>
<evidence type="ECO:0008006" key="4">
    <source>
        <dbReference type="Google" id="ProtNLM"/>
    </source>
</evidence>
<gene>
    <name evidence="2" type="ORF">SAMN05444377_11043</name>
</gene>
<dbReference type="Proteomes" id="UP000184147">
    <property type="component" value="Unassembled WGS sequence"/>
</dbReference>
<feature type="chain" id="PRO_5009909204" description="Lipoprotein" evidence="1">
    <location>
        <begin position="21"/>
        <end position="144"/>
    </location>
</feature>